<comment type="caution">
    <text evidence="1">The sequence shown here is derived from an EMBL/GenBank/DDBJ whole genome shotgun (WGS) entry which is preliminary data.</text>
</comment>
<accession>A0ABT2TE48</accession>
<dbReference type="Proteomes" id="UP001652394">
    <property type="component" value="Unassembled WGS sequence"/>
</dbReference>
<name>A0ABT2TE48_9FIRM</name>
<dbReference type="EMBL" id="JAOQJX010000025">
    <property type="protein sequence ID" value="MCU6748568.1"/>
    <property type="molecule type" value="Genomic_DNA"/>
</dbReference>
<evidence type="ECO:0000313" key="1">
    <source>
        <dbReference type="EMBL" id="MCU6748568.1"/>
    </source>
</evidence>
<proteinExistence type="predicted"/>
<evidence type="ECO:0000313" key="2">
    <source>
        <dbReference type="Proteomes" id="UP001652394"/>
    </source>
</evidence>
<organism evidence="1 2">
    <name type="scientific">Faecalicatena acetigenes</name>
    <dbReference type="NCBI Taxonomy" id="2981790"/>
    <lineage>
        <taxon>Bacteria</taxon>
        <taxon>Bacillati</taxon>
        <taxon>Bacillota</taxon>
        <taxon>Clostridia</taxon>
        <taxon>Lachnospirales</taxon>
        <taxon>Lachnospiraceae</taxon>
        <taxon>Faecalicatena</taxon>
    </lineage>
</organism>
<protein>
    <submittedName>
        <fullName evidence="1">Uncharacterized protein</fullName>
    </submittedName>
</protein>
<dbReference type="RefSeq" id="WP_267304269.1">
    <property type="nucleotide sequence ID" value="NZ_JAOQJX010000025.1"/>
</dbReference>
<keyword evidence="2" id="KW-1185">Reference proteome</keyword>
<reference evidence="1 2" key="1">
    <citation type="journal article" date="2021" name="ISME Commun">
        <title>Automated analysis of genomic sequences facilitates high-throughput and comprehensive description of bacteria.</title>
        <authorList>
            <person name="Hitch T.C.A."/>
        </authorList>
    </citation>
    <scope>NUCLEOTIDE SEQUENCE [LARGE SCALE GENOMIC DNA]</scope>
    <source>
        <strain evidence="1 2">H2_18</strain>
    </source>
</reference>
<sequence>MTKQTKKLKRQIGSDRICAVWTTVSAYMNFYEDWVRTCCRISRNKNNPNRKLLKRWKN</sequence>
<gene>
    <name evidence="1" type="ORF">OCV51_13045</name>
</gene>